<accession>A0A6J6XU08</accession>
<dbReference type="SUPFAM" id="SSF54373">
    <property type="entry name" value="FAD-linked reductases, C-terminal domain"/>
    <property type="match status" value="1"/>
</dbReference>
<dbReference type="EMBL" id="CAFAAE010000007">
    <property type="protein sequence ID" value="CAB4783683.1"/>
    <property type="molecule type" value="Genomic_DNA"/>
</dbReference>
<feature type="domain" description="FAD dependent oxidoreductase" evidence="2">
    <location>
        <begin position="5"/>
        <end position="358"/>
    </location>
</feature>
<dbReference type="AlphaFoldDB" id="A0A6J6XU08"/>
<dbReference type="PANTHER" id="PTHR13847:SF287">
    <property type="entry name" value="FAD-DEPENDENT OXIDOREDUCTASE DOMAIN-CONTAINING PROTEIN 1"/>
    <property type="match status" value="1"/>
</dbReference>
<gene>
    <name evidence="3" type="ORF">UFOPK2312_00140</name>
    <name evidence="4" type="ORF">UFOPK2802_00083</name>
    <name evidence="5" type="ORF">UFOPK2982_00099</name>
    <name evidence="6" type="ORF">UFOPK3083_00110</name>
    <name evidence="7" type="ORF">UFOPK3783_00057</name>
    <name evidence="8" type="ORF">UFOPK3948_00083</name>
    <name evidence="9" type="ORF">UFOPK4113_00072</name>
    <name evidence="10" type="ORF">UFOPK4355_00167</name>
</gene>
<evidence type="ECO:0000313" key="10">
    <source>
        <dbReference type="EMBL" id="CAB5059247.1"/>
    </source>
</evidence>
<proteinExistence type="predicted"/>
<dbReference type="EMBL" id="CAEZWY010000007">
    <property type="protein sequence ID" value="CAB4663247.1"/>
    <property type="molecule type" value="Genomic_DNA"/>
</dbReference>
<dbReference type="GO" id="GO:0016491">
    <property type="term" value="F:oxidoreductase activity"/>
    <property type="evidence" value="ECO:0007669"/>
    <property type="project" value="UniProtKB-KW"/>
</dbReference>
<keyword evidence="1" id="KW-0560">Oxidoreductase</keyword>
<dbReference type="SUPFAM" id="SSF51905">
    <property type="entry name" value="FAD/NAD(P)-binding domain"/>
    <property type="match status" value="1"/>
</dbReference>
<evidence type="ECO:0000313" key="8">
    <source>
        <dbReference type="EMBL" id="CAB4970757.1"/>
    </source>
</evidence>
<dbReference type="Gene3D" id="3.30.9.10">
    <property type="entry name" value="D-Amino Acid Oxidase, subunit A, domain 2"/>
    <property type="match status" value="1"/>
</dbReference>
<evidence type="ECO:0000313" key="4">
    <source>
        <dbReference type="EMBL" id="CAB4734150.1"/>
    </source>
</evidence>
<organism evidence="6">
    <name type="scientific">freshwater metagenome</name>
    <dbReference type="NCBI Taxonomy" id="449393"/>
    <lineage>
        <taxon>unclassified sequences</taxon>
        <taxon>metagenomes</taxon>
        <taxon>ecological metagenomes</taxon>
    </lineage>
</organism>
<dbReference type="EMBL" id="CAFAAT010000004">
    <property type="protein sequence ID" value="CAB4797267.1"/>
    <property type="molecule type" value="Genomic_DNA"/>
</dbReference>
<dbReference type="EMBL" id="CAEZYX010000004">
    <property type="protein sequence ID" value="CAB4734150.1"/>
    <property type="molecule type" value="Genomic_DNA"/>
</dbReference>
<dbReference type="Gene3D" id="3.50.50.60">
    <property type="entry name" value="FAD/NAD(P)-binding domain"/>
    <property type="match status" value="1"/>
</dbReference>
<dbReference type="InterPro" id="IPR036188">
    <property type="entry name" value="FAD/NAD-bd_sf"/>
</dbReference>
<dbReference type="PANTHER" id="PTHR13847">
    <property type="entry name" value="SARCOSINE DEHYDROGENASE-RELATED"/>
    <property type="match status" value="1"/>
</dbReference>
<dbReference type="GO" id="GO:0005737">
    <property type="term" value="C:cytoplasm"/>
    <property type="evidence" value="ECO:0007669"/>
    <property type="project" value="TreeGrafter"/>
</dbReference>
<reference evidence="6" key="1">
    <citation type="submission" date="2020-05" db="EMBL/GenBank/DDBJ databases">
        <authorList>
            <person name="Chiriac C."/>
            <person name="Salcher M."/>
            <person name="Ghai R."/>
            <person name="Kavagutti S V."/>
        </authorList>
    </citation>
    <scope>NUCLEOTIDE SEQUENCE</scope>
</reference>
<evidence type="ECO:0000313" key="7">
    <source>
        <dbReference type="EMBL" id="CAB4936921.1"/>
    </source>
</evidence>
<dbReference type="InterPro" id="IPR006076">
    <property type="entry name" value="FAD-dep_OxRdtase"/>
</dbReference>
<evidence type="ECO:0000256" key="1">
    <source>
        <dbReference type="ARBA" id="ARBA00023002"/>
    </source>
</evidence>
<evidence type="ECO:0000313" key="5">
    <source>
        <dbReference type="EMBL" id="CAB4783683.1"/>
    </source>
</evidence>
<dbReference type="EMBL" id="CAFBOI010000004">
    <property type="protein sequence ID" value="CAB4970757.1"/>
    <property type="molecule type" value="Genomic_DNA"/>
</dbReference>
<name>A0A6J6XU08_9ZZZZ</name>
<evidence type="ECO:0000313" key="9">
    <source>
        <dbReference type="EMBL" id="CAB5006872.1"/>
    </source>
</evidence>
<dbReference type="EMBL" id="CAFBPL010000003">
    <property type="protein sequence ID" value="CAB5006872.1"/>
    <property type="molecule type" value="Genomic_DNA"/>
</dbReference>
<evidence type="ECO:0000259" key="2">
    <source>
        <dbReference type="Pfam" id="PF01266"/>
    </source>
</evidence>
<dbReference type="EMBL" id="CAFBQT010000010">
    <property type="protein sequence ID" value="CAB5059247.1"/>
    <property type="molecule type" value="Genomic_DNA"/>
</dbReference>
<evidence type="ECO:0000313" key="3">
    <source>
        <dbReference type="EMBL" id="CAB4663247.1"/>
    </source>
</evidence>
<dbReference type="EMBL" id="CAFBNI010000002">
    <property type="protein sequence ID" value="CAB4936921.1"/>
    <property type="molecule type" value="Genomic_DNA"/>
</dbReference>
<protein>
    <submittedName>
        <fullName evidence="6">Unannotated protein</fullName>
    </submittedName>
</protein>
<sequence length="390" mass="41038">MNSPDAIVIGAGVVGASCALALTNAGLRVLIIDRGPVASGTSGAGEGNILVSDKEPSPELTLALRSRNAWFEVNEDIGGGFELDGKGGVVISRTESGIAGLAKLAKAQRENGIDAREVNAAELRKLEPHISPTIEYGVYYPQDAQCQPMLAAAQMIRAVKQRGGKFIQGENVIAINSKNGQVTGLTTNKNAYASPIVLNATGTWAGDIAKLAGSYLPIAPRRGFILVTVPAPELIFHKVYDADYVANIASGEADLQSSAVVEGTASGTILIGASRERVGFKSEFEIPILRQLARQAISVFPILKEVQLLRAYRGFRPYAPDHLPVIGEDGNISGLWHAAGHEGAGIVLAPATAELITAEILGKTPFMDPTPFSPKRFMNQDPSAGVHVAS</sequence>
<dbReference type="Pfam" id="PF01266">
    <property type="entry name" value="DAO"/>
    <property type="match status" value="1"/>
</dbReference>
<evidence type="ECO:0000313" key="6">
    <source>
        <dbReference type="EMBL" id="CAB4797267.1"/>
    </source>
</evidence>